<accession>A0A2H0YMA7</accession>
<name>A0A2H0YMA7_9BACT</name>
<dbReference type="EMBL" id="PEYD01000015">
    <property type="protein sequence ID" value="PIS39635.1"/>
    <property type="molecule type" value="Genomic_DNA"/>
</dbReference>
<evidence type="ECO:0000313" key="1">
    <source>
        <dbReference type="EMBL" id="PIS39635.1"/>
    </source>
</evidence>
<evidence type="ECO:0000313" key="2">
    <source>
        <dbReference type="Proteomes" id="UP000230088"/>
    </source>
</evidence>
<feature type="non-terminal residue" evidence="1">
    <location>
        <position position="1"/>
    </location>
</feature>
<reference evidence="2" key="1">
    <citation type="submission" date="2017-09" db="EMBL/GenBank/DDBJ databases">
        <title>Depth-based differentiation of microbial function through sediment-hosted aquifers and enrichment of novel symbionts in the deep terrestrial subsurface.</title>
        <authorList>
            <person name="Probst A.J."/>
            <person name="Ladd B."/>
            <person name="Jarett J.K."/>
            <person name="Geller-Mcgrath D.E."/>
            <person name="Sieber C.M.K."/>
            <person name="Emerson J.B."/>
            <person name="Anantharaman K."/>
            <person name="Thomas B.C."/>
            <person name="Malmstrom R."/>
            <person name="Stieglmeier M."/>
            <person name="Klingl A."/>
            <person name="Woyke T."/>
            <person name="Ryan C.M."/>
            <person name="Banfield J.F."/>
        </authorList>
    </citation>
    <scope>NUCLEOTIDE SEQUENCE [LARGE SCALE GENOMIC DNA]</scope>
</reference>
<comment type="caution">
    <text evidence="1">The sequence shown here is derived from an EMBL/GenBank/DDBJ whole genome shotgun (WGS) entry which is preliminary data.</text>
</comment>
<proteinExistence type="predicted"/>
<gene>
    <name evidence="1" type="ORF">COT33_00905</name>
</gene>
<organism evidence="1 2">
    <name type="scientific">Candidatus Nealsonbacteria bacterium CG08_land_8_20_14_0_20_38_20</name>
    <dbReference type="NCBI Taxonomy" id="1974705"/>
    <lineage>
        <taxon>Bacteria</taxon>
        <taxon>Candidatus Nealsoniibacteriota</taxon>
    </lineage>
</organism>
<sequence length="118" mass="13320">QGKGAPRGGKWLKWINRLGLQKSEGFFKLRKEIDKRLRIGWFLPSDVVLSEMGINTPEDNKRRTAYKDIAPAEALISTAGIKPGKSPEVDAIRRELALEPGLRWAYDLAVKGNNYEKN</sequence>
<protein>
    <submittedName>
        <fullName evidence="1">Uncharacterized protein</fullName>
    </submittedName>
</protein>
<dbReference type="AlphaFoldDB" id="A0A2H0YMA7"/>
<dbReference type="Proteomes" id="UP000230088">
    <property type="component" value="Unassembled WGS sequence"/>
</dbReference>